<evidence type="ECO:0000256" key="7">
    <source>
        <dbReference type="ARBA" id="ARBA00022884"/>
    </source>
</evidence>
<dbReference type="GO" id="GO:0000049">
    <property type="term" value="F:tRNA binding"/>
    <property type="evidence" value="ECO:0007669"/>
    <property type="project" value="UniProtKB-UniRule"/>
</dbReference>
<dbReference type="GO" id="GO:0005524">
    <property type="term" value="F:ATP binding"/>
    <property type="evidence" value="ECO:0007669"/>
    <property type="project" value="UniProtKB-UniRule"/>
</dbReference>
<evidence type="ECO:0000256" key="9">
    <source>
        <dbReference type="HAMAP-Rule" id="MF_00021"/>
    </source>
</evidence>
<feature type="domain" description="THUMP" evidence="10">
    <location>
        <begin position="59"/>
        <end position="167"/>
    </location>
</feature>
<dbReference type="SUPFAM" id="SSF143437">
    <property type="entry name" value="THUMP domain-like"/>
    <property type="match status" value="1"/>
</dbReference>
<reference evidence="12 16" key="3">
    <citation type="submission" date="2018-10" db="EMBL/GenBank/DDBJ databases">
        <title>Cultivation of a novel Methanohalophilus strain from Kebrit Deep of the Red Sea and a genomic comparison of members of the genus Methanohalophilus.</title>
        <authorList>
            <person name="Guan Y."/>
            <person name="Ngugi D.K."/>
            <person name="Stingl U."/>
        </authorList>
    </citation>
    <scope>NUCLEOTIDE SEQUENCE [LARGE SCALE GENOMIC DNA]</scope>
    <source>
        <strain evidence="12 16">DSM 3094</strain>
    </source>
</reference>
<dbReference type="Proteomes" id="UP000186879">
    <property type="component" value="Chromosome"/>
</dbReference>
<evidence type="ECO:0000256" key="3">
    <source>
        <dbReference type="ARBA" id="ARBA00022555"/>
    </source>
</evidence>
<dbReference type="Pfam" id="PF02926">
    <property type="entry name" value="THUMP"/>
    <property type="match status" value="1"/>
</dbReference>
<reference evidence="11 14" key="1">
    <citation type="submission" date="2016-10" db="EMBL/GenBank/DDBJ databases">
        <title>Methanohalophilus halophilus.</title>
        <authorList>
            <person name="L'haridon S."/>
        </authorList>
    </citation>
    <scope>NUCLEOTIDE SEQUENCE [LARGE SCALE GENOMIC DNA]</scope>
    <source>
        <strain evidence="11 14">Z-7982</strain>
    </source>
</reference>
<dbReference type="NCBIfam" id="TIGR00342">
    <property type="entry name" value="tRNA uracil 4-sulfurtransferase ThiI"/>
    <property type="match status" value="1"/>
</dbReference>
<dbReference type="EC" id="2.8.1.4" evidence="9"/>
<dbReference type="CDD" id="cd11716">
    <property type="entry name" value="THUMP_ThiI"/>
    <property type="match status" value="1"/>
</dbReference>
<sequence length="391" mass="42851">MNNIVIIRYGELSLKSPGVRNFFERTLVNNLKAMLEQEAVSYNKVIRDRGRIFVESDEPAAAEVCSNVFGVVSTSFARKVDPNLKSAAEECAAIAGDFIAESESFAIRPRRSGNHSFTSADLGRICGDAVYEILESLGRNPSVNLDNPDKEIFVEMRQNAAYVFTGISKGVGGLPVGTQGKMVVLVSGGIDSPVAAWLLMRRGVKVIPVFCNNEPFSDEATRQKAIKCVKVLNEWSAGNPMKMYEVPNGKNLQAIRDNCSLKNTCILCKRTMYRIAFEVMEKEKASGIITGSSLGQVASQTTYNLHAEIYGLGFPIYHPLISFDKTEIIDMAKKIGTFDISILSSAECGAVPERPEVKAMYDAVVKEEAKLDIDGLIADSLANAKVLYEFE</sequence>
<dbReference type="SUPFAM" id="SSF52402">
    <property type="entry name" value="Adenine nucleotide alpha hydrolases-like"/>
    <property type="match status" value="1"/>
</dbReference>
<dbReference type="GO" id="GO:0004810">
    <property type="term" value="F:CCA tRNA nucleotidyltransferase activity"/>
    <property type="evidence" value="ECO:0007669"/>
    <property type="project" value="InterPro"/>
</dbReference>
<dbReference type="STRING" id="2177.BHR79_05600"/>
<evidence type="ECO:0000313" key="13">
    <source>
        <dbReference type="EMBL" id="SDW90211.1"/>
    </source>
</evidence>
<feature type="binding site" evidence="9">
    <location>
        <position position="269"/>
    </location>
    <ligand>
        <name>ATP</name>
        <dbReference type="ChEBI" id="CHEBI:30616"/>
    </ligand>
</feature>
<dbReference type="InterPro" id="IPR050102">
    <property type="entry name" value="tRNA_sulfurtransferase_ThiI"/>
</dbReference>
<dbReference type="GO" id="GO:0009228">
    <property type="term" value="P:thiamine biosynthetic process"/>
    <property type="evidence" value="ECO:0007669"/>
    <property type="project" value="UniProtKB-KW"/>
</dbReference>
<dbReference type="RefSeq" id="WP_072561452.1">
    <property type="nucleotide sequence ID" value="NZ_CP017921.1"/>
</dbReference>
<comment type="catalytic activity">
    <reaction evidence="9">
        <text>[ThiS sulfur-carrier protein]-C-terminal Gly-Gly-AMP + S-sulfanyl-L-cysteinyl-[cysteine desulfurase] + AH2 = [ThiS sulfur-carrier protein]-C-terminal-Gly-aminoethanethioate + L-cysteinyl-[cysteine desulfurase] + A + AMP + 2 H(+)</text>
        <dbReference type="Rhea" id="RHEA:43340"/>
        <dbReference type="Rhea" id="RHEA-COMP:12157"/>
        <dbReference type="Rhea" id="RHEA-COMP:12158"/>
        <dbReference type="Rhea" id="RHEA-COMP:12910"/>
        <dbReference type="Rhea" id="RHEA-COMP:19908"/>
        <dbReference type="ChEBI" id="CHEBI:13193"/>
        <dbReference type="ChEBI" id="CHEBI:15378"/>
        <dbReference type="ChEBI" id="CHEBI:17499"/>
        <dbReference type="ChEBI" id="CHEBI:29950"/>
        <dbReference type="ChEBI" id="CHEBI:61963"/>
        <dbReference type="ChEBI" id="CHEBI:90618"/>
        <dbReference type="ChEBI" id="CHEBI:232372"/>
        <dbReference type="ChEBI" id="CHEBI:456215"/>
    </reaction>
</comment>
<comment type="caution">
    <text evidence="9">Lacks conserved residue(s) required for the propagation of feature annotation.</text>
</comment>
<dbReference type="InterPro" id="IPR054173">
    <property type="entry name" value="ThiI_fer"/>
</dbReference>
<keyword evidence="14" id="KW-1185">Reference proteome</keyword>
<dbReference type="EMBL" id="FNMU01000006">
    <property type="protein sequence ID" value="SDW90211.1"/>
    <property type="molecule type" value="Genomic_DNA"/>
</dbReference>
<evidence type="ECO:0000259" key="10">
    <source>
        <dbReference type="PROSITE" id="PS51165"/>
    </source>
</evidence>
<dbReference type="GO" id="GO:0052837">
    <property type="term" value="P:thiazole biosynthetic process"/>
    <property type="evidence" value="ECO:0007669"/>
    <property type="project" value="TreeGrafter"/>
</dbReference>
<organism evidence="11 14">
    <name type="scientific">Methanohalophilus halophilus</name>
    <dbReference type="NCBI Taxonomy" id="2177"/>
    <lineage>
        <taxon>Archaea</taxon>
        <taxon>Methanobacteriati</taxon>
        <taxon>Methanobacteriota</taxon>
        <taxon>Stenosarchaea group</taxon>
        <taxon>Methanomicrobia</taxon>
        <taxon>Methanosarcinales</taxon>
        <taxon>Methanosarcinaceae</taxon>
        <taxon>Methanohalophilus</taxon>
    </lineage>
</organism>
<dbReference type="InterPro" id="IPR004114">
    <property type="entry name" value="THUMP_dom"/>
</dbReference>
<keyword evidence="6 9" id="KW-0067">ATP-binding</keyword>
<dbReference type="GO" id="GO:0009229">
    <property type="term" value="P:thiamine diphosphate biosynthetic process"/>
    <property type="evidence" value="ECO:0007669"/>
    <property type="project" value="UniProtKB-UniRule"/>
</dbReference>
<evidence type="ECO:0000256" key="5">
    <source>
        <dbReference type="ARBA" id="ARBA00022741"/>
    </source>
</evidence>
<comment type="subcellular location">
    <subcellularLocation>
        <location evidence="1 9">Cytoplasm</location>
    </subcellularLocation>
</comment>
<evidence type="ECO:0000256" key="8">
    <source>
        <dbReference type="ARBA" id="ARBA00022977"/>
    </source>
</evidence>
<keyword evidence="2 9" id="KW-0963">Cytoplasm</keyword>
<name>A0A1L3Q2B3_9EURY</name>
<dbReference type="Proteomes" id="UP000198669">
    <property type="component" value="Unassembled WGS sequence"/>
</dbReference>
<dbReference type="InterPro" id="IPR014729">
    <property type="entry name" value="Rossmann-like_a/b/a_fold"/>
</dbReference>
<proteinExistence type="inferred from homology"/>
<keyword evidence="5 9" id="KW-0547">Nucleotide-binding</keyword>
<dbReference type="UniPathway" id="UPA00060"/>
<dbReference type="Gene3D" id="3.40.50.620">
    <property type="entry name" value="HUPs"/>
    <property type="match status" value="1"/>
</dbReference>
<feature type="binding site" evidence="9">
    <location>
        <position position="300"/>
    </location>
    <ligand>
        <name>ATP</name>
        <dbReference type="ChEBI" id="CHEBI:30616"/>
    </ligand>
</feature>
<dbReference type="SMART" id="SM00981">
    <property type="entry name" value="THUMP"/>
    <property type="match status" value="1"/>
</dbReference>
<evidence type="ECO:0000313" key="16">
    <source>
        <dbReference type="Proteomes" id="UP000267921"/>
    </source>
</evidence>
<comment type="pathway">
    <text evidence="9">Cofactor biosynthesis; thiamine diphosphate biosynthesis.</text>
</comment>
<comment type="catalytic activity">
    <reaction evidence="9">
        <text>[ThiI sulfur-carrier protein]-S-sulfanyl-L-cysteine + a uridine in tRNA + 2 reduced [2Fe-2S]-[ferredoxin] + ATP + H(+) = [ThiI sulfur-carrier protein]-L-cysteine + a 4-thiouridine in tRNA + 2 oxidized [2Fe-2S]-[ferredoxin] + AMP + diphosphate</text>
        <dbReference type="Rhea" id="RHEA:24176"/>
        <dbReference type="Rhea" id="RHEA-COMP:10000"/>
        <dbReference type="Rhea" id="RHEA-COMP:10001"/>
        <dbReference type="Rhea" id="RHEA-COMP:13337"/>
        <dbReference type="Rhea" id="RHEA-COMP:13338"/>
        <dbReference type="Rhea" id="RHEA-COMP:13339"/>
        <dbReference type="Rhea" id="RHEA-COMP:13340"/>
        <dbReference type="ChEBI" id="CHEBI:15378"/>
        <dbReference type="ChEBI" id="CHEBI:29950"/>
        <dbReference type="ChEBI" id="CHEBI:30616"/>
        <dbReference type="ChEBI" id="CHEBI:33019"/>
        <dbReference type="ChEBI" id="CHEBI:33737"/>
        <dbReference type="ChEBI" id="CHEBI:33738"/>
        <dbReference type="ChEBI" id="CHEBI:61963"/>
        <dbReference type="ChEBI" id="CHEBI:65315"/>
        <dbReference type="ChEBI" id="CHEBI:136798"/>
        <dbReference type="ChEBI" id="CHEBI:456215"/>
        <dbReference type="EC" id="2.8.1.4"/>
    </reaction>
</comment>
<dbReference type="HAMAP" id="MF_00021">
    <property type="entry name" value="ThiI"/>
    <property type="match status" value="1"/>
</dbReference>
<protein>
    <recommendedName>
        <fullName evidence="9">Probable tRNA sulfurtransferase</fullName>
        <ecNumber evidence="9">2.8.1.4</ecNumber>
    </recommendedName>
    <alternativeName>
        <fullName evidence="9">Sulfur carrier protein ThiS sulfurtransferase</fullName>
    </alternativeName>
    <alternativeName>
        <fullName evidence="9">Thiamine biosynthesis protein ThiI</fullName>
    </alternativeName>
    <alternativeName>
        <fullName evidence="9">tRNA 4-thiouridine synthase</fullName>
    </alternativeName>
</protein>
<keyword evidence="7 9" id="KW-0694">RNA-binding</keyword>
<dbReference type="EMBL" id="CP017921">
    <property type="protein sequence ID" value="APH39014.1"/>
    <property type="molecule type" value="Genomic_DNA"/>
</dbReference>
<dbReference type="Pfam" id="PF22025">
    <property type="entry name" value="ThiI_fer"/>
    <property type="match status" value="1"/>
</dbReference>
<evidence type="ECO:0000256" key="1">
    <source>
        <dbReference type="ARBA" id="ARBA00004496"/>
    </source>
</evidence>
<dbReference type="InterPro" id="IPR049962">
    <property type="entry name" value="THUMP_ThiI"/>
</dbReference>
<evidence type="ECO:0000256" key="6">
    <source>
        <dbReference type="ARBA" id="ARBA00022840"/>
    </source>
</evidence>
<gene>
    <name evidence="9 12" type="primary">thiI</name>
    <name evidence="11" type="ORF">BHR79_05600</name>
    <name evidence="12" type="ORF">EFE40_04655</name>
    <name evidence="13" type="ORF">SAMN04515625_1829</name>
</gene>
<evidence type="ECO:0000313" key="15">
    <source>
        <dbReference type="Proteomes" id="UP000198669"/>
    </source>
</evidence>
<dbReference type="Gene3D" id="3.30.2130.30">
    <property type="match status" value="1"/>
</dbReference>
<dbReference type="PROSITE" id="PS51165">
    <property type="entry name" value="THUMP"/>
    <property type="match status" value="1"/>
</dbReference>
<dbReference type="InterPro" id="IPR049961">
    <property type="entry name" value="ThiI_N"/>
</dbReference>
<accession>A0A1L3Q2B3</accession>
<evidence type="ECO:0000256" key="2">
    <source>
        <dbReference type="ARBA" id="ARBA00022490"/>
    </source>
</evidence>
<dbReference type="GO" id="GO:0002937">
    <property type="term" value="P:tRNA 4-thiouridine biosynthesis"/>
    <property type="evidence" value="ECO:0007669"/>
    <property type="project" value="TreeGrafter"/>
</dbReference>
<dbReference type="Proteomes" id="UP000267921">
    <property type="component" value="Unassembled WGS sequence"/>
</dbReference>
<evidence type="ECO:0000256" key="4">
    <source>
        <dbReference type="ARBA" id="ARBA00022679"/>
    </source>
</evidence>
<reference evidence="13 15" key="2">
    <citation type="submission" date="2016-10" db="EMBL/GenBank/DDBJ databases">
        <authorList>
            <person name="de Groot N.N."/>
        </authorList>
    </citation>
    <scope>NUCLEOTIDE SEQUENCE [LARGE SCALE GENOMIC DNA]</scope>
    <source>
        <strain evidence="13 15">Z-7982</strain>
    </source>
</reference>
<keyword evidence="3 9" id="KW-0820">tRNA-binding</keyword>
<dbReference type="OrthoDB" id="372227at2157"/>
<dbReference type="KEGG" id="mhaz:BHR79_05600"/>
<dbReference type="EMBL" id="RJJG01000003">
    <property type="protein sequence ID" value="RNI09931.1"/>
    <property type="molecule type" value="Genomic_DNA"/>
</dbReference>
<dbReference type="PANTHER" id="PTHR43209">
    <property type="entry name" value="TRNA SULFURTRANSFERASE"/>
    <property type="match status" value="1"/>
</dbReference>
<feature type="binding site" evidence="9">
    <location>
        <begin position="185"/>
        <end position="186"/>
    </location>
    <ligand>
        <name>ATP</name>
        <dbReference type="ChEBI" id="CHEBI:30616"/>
    </ligand>
</feature>
<evidence type="ECO:0000313" key="11">
    <source>
        <dbReference type="EMBL" id="APH39014.1"/>
    </source>
</evidence>
<feature type="binding site" evidence="9">
    <location>
        <position position="291"/>
    </location>
    <ligand>
        <name>ATP</name>
        <dbReference type="ChEBI" id="CHEBI:30616"/>
    </ligand>
</feature>
<keyword evidence="8 9" id="KW-0784">Thiamine biosynthesis</keyword>
<dbReference type="GO" id="GO:0140741">
    <property type="term" value="F:tRNA-uracil-4 sulfurtransferase activity"/>
    <property type="evidence" value="ECO:0007669"/>
    <property type="project" value="UniProtKB-EC"/>
</dbReference>
<dbReference type="GO" id="GO:0005829">
    <property type="term" value="C:cytosol"/>
    <property type="evidence" value="ECO:0007669"/>
    <property type="project" value="TreeGrafter"/>
</dbReference>
<dbReference type="InterPro" id="IPR020536">
    <property type="entry name" value="ThiI_AANH"/>
</dbReference>
<dbReference type="InterPro" id="IPR003720">
    <property type="entry name" value="tRNA_STrfase"/>
</dbReference>
<dbReference type="PANTHER" id="PTHR43209:SF1">
    <property type="entry name" value="TRNA SULFURTRANSFERASE"/>
    <property type="match status" value="1"/>
</dbReference>
<dbReference type="CDD" id="cd01712">
    <property type="entry name" value="PPase_ThiI"/>
    <property type="match status" value="1"/>
</dbReference>
<dbReference type="GeneID" id="30583219"/>
<keyword evidence="4 9" id="KW-0808">Transferase</keyword>
<comment type="function">
    <text evidence="9">Catalyzes the ATP-dependent transfer of a sulfur to tRNA to produce 4-thiouridine in position 8 of tRNAs, which functions as a near-UV photosensor. Also catalyzes the transfer of sulfur to the sulfur carrier protein ThiS, forming ThiS-thiocarboxylate. This is a step in the synthesis of thiazole, in the thiamine biosynthesis pathway. The sulfur is donated as persulfide by IscS.</text>
</comment>
<dbReference type="FunFam" id="3.40.50.620:FF:000053">
    <property type="entry name" value="Probable tRNA sulfurtransferase"/>
    <property type="match status" value="1"/>
</dbReference>
<comment type="similarity">
    <text evidence="9">Belongs to the ThiI family.</text>
</comment>
<dbReference type="Pfam" id="PF02568">
    <property type="entry name" value="ThiI"/>
    <property type="match status" value="1"/>
</dbReference>
<evidence type="ECO:0000313" key="14">
    <source>
        <dbReference type="Proteomes" id="UP000186879"/>
    </source>
</evidence>
<evidence type="ECO:0000313" key="12">
    <source>
        <dbReference type="EMBL" id="RNI09931.1"/>
    </source>
</evidence>
<dbReference type="AlphaFoldDB" id="A0A1L3Q2B3"/>